<keyword evidence="1" id="KW-0812">Transmembrane</keyword>
<reference evidence="2 3" key="1">
    <citation type="journal article" date="2022" name="Int. J. Syst. Evol. Microbiol.">
        <title>&lt;i&gt;Sideroxyarcus emersonii&lt;/i&gt; gen. nov. sp. nov., a neutrophilic, microaerobic iron- and thiosulfate-oxidizing bacterium isolated from iron-rich wetland sediment.</title>
        <authorList>
            <person name="Kato S."/>
            <person name="Itoh T."/>
            <person name="Iino T."/>
            <person name="Ohkuma M."/>
        </authorList>
    </citation>
    <scope>NUCLEOTIDE SEQUENCE [LARGE SCALE GENOMIC DNA]</scope>
    <source>
        <strain evidence="2 3">MIZ01</strain>
    </source>
</reference>
<name>A0AAN2C0B0_9PROT</name>
<organism evidence="2 3">
    <name type="scientific">Sideroxyarcus emersonii</name>
    <dbReference type="NCBI Taxonomy" id="2764705"/>
    <lineage>
        <taxon>Bacteria</taxon>
        <taxon>Pseudomonadati</taxon>
        <taxon>Pseudomonadota</taxon>
        <taxon>Betaproteobacteria</taxon>
        <taxon>Nitrosomonadales</taxon>
        <taxon>Gallionellaceae</taxon>
        <taxon>Sideroxyarcus</taxon>
    </lineage>
</organism>
<keyword evidence="3" id="KW-1185">Reference proteome</keyword>
<feature type="transmembrane region" description="Helical" evidence="1">
    <location>
        <begin position="48"/>
        <end position="70"/>
    </location>
</feature>
<evidence type="ECO:0000313" key="2">
    <source>
        <dbReference type="EMBL" id="BCK88612.1"/>
    </source>
</evidence>
<accession>A0AAN2C0B0</accession>
<dbReference type="AlphaFoldDB" id="A0AAN2C0B0"/>
<protein>
    <submittedName>
        <fullName evidence="2">Uncharacterized protein</fullName>
    </submittedName>
</protein>
<dbReference type="RefSeq" id="WP_237247126.1">
    <property type="nucleotide sequence ID" value="NZ_AP023423.1"/>
</dbReference>
<dbReference type="EMBL" id="AP023423">
    <property type="protein sequence ID" value="BCK88612.1"/>
    <property type="molecule type" value="Genomic_DNA"/>
</dbReference>
<gene>
    <name evidence="2" type="ORF">MIZ01_2417</name>
</gene>
<dbReference type="Proteomes" id="UP001320326">
    <property type="component" value="Chromosome"/>
</dbReference>
<proteinExistence type="predicted"/>
<dbReference type="KEGG" id="seme:MIZ01_2417"/>
<evidence type="ECO:0000256" key="1">
    <source>
        <dbReference type="SAM" id="Phobius"/>
    </source>
</evidence>
<sequence>MSDRFLETVLKHLMTKIALITFGMAEIPLAEASVDSYRFAHVTISTPWYIFIFLLMGVFAPFVLMVVLAWRNAARKNTAETADENHNPSIK</sequence>
<keyword evidence="1" id="KW-1133">Transmembrane helix</keyword>
<keyword evidence="1" id="KW-0472">Membrane</keyword>
<evidence type="ECO:0000313" key="3">
    <source>
        <dbReference type="Proteomes" id="UP001320326"/>
    </source>
</evidence>